<protein>
    <submittedName>
        <fullName evidence="1">Uncharacterized protein</fullName>
    </submittedName>
</protein>
<reference evidence="1" key="1">
    <citation type="submission" date="2014-12" db="EMBL/GenBank/DDBJ databases">
        <title>Insight into the proteome of Arion vulgaris.</title>
        <authorList>
            <person name="Aradska J."/>
            <person name="Bulat T."/>
            <person name="Smidak R."/>
            <person name="Sarate P."/>
            <person name="Gangsoo J."/>
            <person name="Sialana F."/>
            <person name="Bilban M."/>
            <person name="Lubec G."/>
        </authorList>
    </citation>
    <scope>NUCLEOTIDE SEQUENCE</scope>
    <source>
        <tissue evidence="1">Skin</tissue>
    </source>
</reference>
<proteinExistence type="predicted"/>
<gene>
    <name evidence="1" type="primary">ORF218207</name>
</gene>
<sequence>MQGKSPSTQRVDLRDCRDNREHYFWGAHRDPFQKSVLTLTLCGNTGLENRKKEKTTNKNLRIYATYNKMESNNKYNILQIKI</sequence>
<organism evidence="1">
    <name type="scientific">Arion vulgaris</name>
    <dbReference type="NCBI Taxonomy" id="1028688"/>
    <lineage>
        <taxon>Eukaryota</taxon>
        <taxon>Metazoa</taxon>
        <taxon>Spiralia</taxon>
        <taxon>Lophotrochozoa</taxon>
        <taxon>Mollusca</taxon>
        <taxon>Gastropoda</taxon>
        <taxon>Heterobranchia</taxon>
        <taxon>Euthyneura</taxon>
        <taxon>Panpulmonata</taxon>
        <taxon>Eupulmonata</taxon>
        <taxon>Stylommatophora</taxon>
        <taxon>Helicina</taxon>
        <taxon>Arionoidea</taxon>
        <taxon>Arionidae</taxon>
        <taxon>Arion</taxon>
    </lineage>
</organism>
<name>A0A0B7C0U8_9EUPU</name>
<dbReference type="EMBL" id="HACG01051385">
    <property type="protein sequence ID" value="CEK98256.1"/>
    <property type="molecule type" value="Transcribed_RNA"/>
</dbReference>
<accession>A0A0B7C0U8</accession>
<dbReference type="AlphaFoldDB" id="A0A0B7C0U8"/>
<evidence type="ECO:0000313" key="1">
    <source>
        <dbReference type="EMBL" id="CEK98256.1"/>
    </source>
</evidence>